<dbReference type="Gene3D" id="3.50.50.60">
    <property type="entry name" value="FAD/NAD(P)-binding domain"/>
    <property type="match status" value="1"/>
</dbReference>
<accession>A0A919BSH9</accession>
<dbReference type="PANTHER" id="PTHR46865">
    <property type="entry name" value="OXIDOREDUCTASE-RELATED"/>
    <property type="match status" value="1"/>
</dbReference>
<feature type="domain" description="FAD-binding" evidence="1">
    <location>
        <begin position="5"/>
        <end position="345"/>
    </location>
</feature>
<evidence type="ECO:0000313" key="3">
    <source>
        <dbReference type="Proteomes" id="UP000632849"/>
    </source>
</evidence>
<dbReference type="Gene3D" id="3.30.9.10">
    <property type="entry name" value="D-Amino Acid Oxidase, subunit A, domain 2"/>
    <property type="match status" value="1"/>
</dbReference>
<evidence type="ECO:0000313" key="2">
    <source>
        <dbReference type="EMBL" id="GHG08449.1"/>
    </source>
</evidence>
<sequence length="413" mass="44514">MTNNEILISGAGIAGTALAYWLRKRGFAVTIVERAPEPRPGGQTVDLRGAGRTVIERMGLMNRAKALTVDQRGLALVDRAGRVTARVPADSFGGEGIVSEIEILRGDLAHLLYEATLPDTEYLFDDTVTGIDQETDPDAVLVTFEKAAPRRFALVVGADGTHSVVRALAFGPERDHTHPLGLYTAWFTAFEEDLDLDGWYLMHNAPGGLVASARPGRLPGEIKAGFSFRSEPLSYDRRDAAAQKEIVARRFAAAGWETPRLLRAMRTAPDFFLDSMAQVRLDSWSRGRVALLGDAGYCATPLTGLGTSLALVGAYVLAGELAAAGGAHAPAFRRYDTVMRPYVTQAQELPPGGAAGYAPSGRLGIRLRDFSMRSMTRWPMRNLMAAQFAKAGDIALPEYDPAPARPTGATAER</sequence>
<gene>
    <name evidence="2" type="ORF">GCM10017667_45460</name>
</gene>
<dbReference type="EMBL" id="BNBE01000002">
    <property type="protein sequence ID" value="GHG08449.1"/>
    <property type="molecule type" value="Genomic_DNA"/>
</dbReference>
<reference evidence="2" key="1">
    <citation type="journal article" date="2014" name="Int. J. Syst. Evol. Microbiol.">
        <title>Complete genome sequence of Corynebacterium casei LMG S-19264T (=DSM 44701T), isolated from a smear-ripened cheese.</title>
        <authorList>
            <consortium name="US DOE Joint Genome Institute (JGI-PGF)"/>
            <person name="Walter F."/>
            <person name="Albersmeier A."/>
            <person name="Kalinowski J."/>
            <person name="Ruckert C."/>
        </authorList>
    </citation>
    <scope>NUCLEOTIDE SEQUENCE</scope>
    <source>
        <strain evidence="2">JCM 4122</strain>
    </source>
</reference>
<dbReference type="AlphaFoldDB" id="A0A919BSH9"/>
<dbReference type="SUPFAM" id="SSF51905">
    <property type="entry name" value="FAD/NAD(P)-binding domain"/>
    <property type="match status" value="1"/>
</dbReference>
<comment type="caution">
    <text evidence="2">The sequence shown here is derived from an EMBL/GenBank/DDBJ whole genome shotgun (WGS) entry which is preliminary data.</text>
</comment>
<dbReference type="Pfam" id="PF01494">
    <property type="entry name" value="FAD_binding_3"/>
    <property type="match status" value="1"/>
</dbReference>
<proteinExistence type="predicted"/>
<keyword evidence="3" id="KW-1185">Reference proteome</keyword>
<dbReference type="PANTHER" id="PTHR46865:SF2">
    <property type="entry name" value="MONOOXYGENASE"/>
    <property type="match status" value="1"/>
</dbReference>
<protein>
    <submittedName>
        <fullName evidence="2">Monooxygenase</fullName>
    </submittedName>
</protein>
<keyword evidence="2" id="KW-0503">Monooxygenase</keyword>
<organism evidence="2 3">
    <name type="scientific">Streptomyces filamentosus</name>
    <name type="common">Streptomyces roseosporus</name>
    <dbReference type="NCBI Taxonomy" id="67294"/>
    <lineage>
        <taxon>Bacteria</taxon>
        <taxon>Bacillati</taxon>
        <taxon>Actinomycetota</taxon>
        <taxon>Actinomycetes</taxon>
        <taxon>Kitasatosporales</taxon>
        <taxon>Streptomycetaceae</taxon>
        <taxon>Streptomyces</taxon>
    </lineage>
</organism>
<evidence type="ECO:0000259" key="1">
    <source>
        <dbReference type="Pfam" id="PF01494"/>
    </source>
</evidence>
<dbReference type="Proteomes" id="UP000632849">
    <property type="component" value="Unassembled WGS sequence"/>
</dbReference>
<dbReference type="InterPro" id="IPR002938">
    <property type="entry name" value="FAD-bd"/>
</dbReference>
<name>A0A919BSH9_STRFL</name>
<dbReference type="PRINTS" id="PR00420">
    <property type="entry name" value="RNGMNOXGNASE"/>
</dbReference>
<dbReference type="InterPro" id="IPR051704">
    <property type="entry name" value="FAD_aromatic-hydroxylase"/>
</dbReference>
<dbReference type="RefSeq" id="WP_190042776.1">
    <property type="nucleotide sequence ID" value="NZ_BNBE01000002.1"/>
</dbReference>
<reference evidence="2" key="2">
    <citation type="submission" date="2020-09" db="EMBL/GenBank/DDBJ databases">
        <authorList>
            <person name="Sun Q."/>
            <person name="Ohkuma M."/>
        </authorList>
    </citation>
    <scope>NUCLEOTIDE SEQUENCE</scope>
    <source>
        <strain evidence="2">JCM 4122</strain>
    </source>
</reference>
<dbReference type="GO" id="GO:0071949">
    <property type="term" value="F:FAD binding"/>
    <property type="evidence" value="ECO:0007669"/>
    <property type="project" value="InterPro"/>
</dbReference>
<dbReference type="GO" id="GO:0004497">
    <property type="term" value="F:monooxygenase activity"/>
    <property type="evidence" value="ECO:0007669"/>
    <property type="project" value="UniProtKB-KW"/>
</dbReference>
<dbReference type="InterPro" id="IPR036188">
    <property type="entry name" value="FAD/NAD-bd_sf"/>
</dbReference>
<keyword evidence="2" id="KW-0560">Oxidoreductase</keyword>